<organism evidence="5 6">
    <name type="scientific">Phlyctema vagabunda</name>
    <dbReference type="NCBI Taxonomy" id="108571"/>
    <lineage>
        <taxon>Eukaryota</taxon>
        <taxon>Fungi</taxon>
        <taxon>Dikarya</taxon>
        <taxon>Ascomycota</taxon>
        <taxon>Pezizomycotina</taxon>
        <taxon>Leotiomycetes</taxon>
        <taxon>Helotiales</taxon>
        <taxon>Dermateaceae</taxon>
        <taxon>Phlyctema</taxon>
    </lineage>
</organism>
<reference evidence="5 6" key="1">
    <citation type="submission" date="2024-06" db="EMBL/GenBank/DDBJ databases">
        <title>Complete genome of Phlyctema vagabunda strain 19-DSS-EL-015.</title>
        <authorList>
            <person name="Fiorenzani C."/>
        </authorList>
    </citation>
    <scope>NUCLEOTIDE SEQUENCE [LARGE SCALE GENOMIC DNA]</scope>
    <source>
        <strain evidence="5 6">19-DSS-EL-015</strain>
    </source>
</reference>
<protein>
    <recommendedName>
        <fullName evidence="4">Zn(2)-C6 fungal-type domain-containing protein</fullName>
    </recommendedName>
</protein>
<dbReference type="InterPro" id="IPR001138">
    <property type="entry name" value="Zn2Cys6_DnaBD"/>
</dbReference>
<feature type="region of interest" description="Disordered" evidence="3">
    <location>
        <begin position="68"/>
        <end position="88"/>
    </location>
</feature>
<evidence type="ECO:0000256" key="3">
    <source>
        <dbReference type="SAM" id="MobiDB-lite"/>
    </source>
</evidence>
<dbReference type="EMBL" id="JBFCZG010000002">
    <property type="protein sequence ID" value="KAL3426426.1"/>
    <property type="molecule type" value="Genomic_DNA"/>
</dbReference>
<dbReference type="Proteomes" id="UP001629113">
    <property type="component" value="Unassembled WGS sequence"/>
</dbReference>
<evidence type="ECO:0000259" key="4">
    <source>
        <dbReference type="PROSITE" id="PS50048"/>
    </source>
</evidence>
<feature type="compositionally biased region" description="Low complexity" evidence="3">
    <location>
        <begin position="69"/>
        <end position="88"/>
    </location>
</feature>
<gene>
    <name evidence="5" type="ORF">PVAG01_03217</name>
</gene>
<evidence type="ECO:0000256" key="1">
    <source>
        <dbReference type="ARBA" id="ARBA00004123"/>
    </source>
</evidence>
<evidence type="ECO:0000313" key="6">
    <source>
        <dbReference type="Proteomes" id="UP001629113"/>
    </source>
</evidence>
<dbReference type="SMART" id="SM00066">
    <property type="entry name" value="GAL4"/>
    <property type="match status" value="1"/>
</dbReference>
<name>A0ABR4PU74_9HELO</name>
<keyword evidence="2" id="KW-0539">Nucleus</keyword>
<feature type="domain" description="Zn(2)-C6 fungal-type" evidence="4">
    <location>
        <begin position="27"/>
        <end position="57"/>
    </location>
</feature>
<dbReference type="CDD" id="cd00067">
    <property type="entry name" value="GAL4"/>
    <property type="match status" value="1"/>
</dbReference>
<dbReference type="PANTHER" id="PTHR37534">
    <property type="entry name" value="TRANSCRIPTIONAL ACTIVATOR PROTEIN UGA3"/>
    <property type="match status" value="1"/>
</dbReference>
<dbReference type="Pfam" id="PF11951">
    <property type="entry name" value="Fungal_trans_2"/>
    <property type="match status" value="1"/>
</dbReference>
<accession>A0ABR4PU74</accession>
<dbReference type="SUPFAM" id="SSF57701">
    <property type="entry name" value="Zn2/Cys6 DNA-binding domain"/>
    <property type="match status" value="1"/>
</dbReference>
<keyword evidence="6" id="KW-1185">Reference proteome</keyword>
<dbReference type="Gene3D" id="4.10.240.10">
    <property type="entry name" value="Zn(2)-C6 fungal-type DNA-binding domain"/>
    <property type="match status" value="1"/>
</dbReference>
<evidence type="ECO:0000313" key="5">
    <source>
        <dbReference type="EMBL" id="KAL3426426.1"/>
    </source>
</evidence>
<dbReference type="PROSITE" id="PS00463">
    <property type="entry name" value="ZN2_CY6_FUNGAL_1"/>
    <property type="match status" value="1"/>
</dbReference>
<comment type="subcellular location">
    <subcellularLocation>
        <location evidence="1">Nucleus</location>
    </subcellularLocation>
</comment>
<dbReference type="PROSITE" id="PS50048">
    <property type="entry name" value="ZN2_CY6_FUNGAL_2"/>
    <property type="match status" value="1"/>
</dbReference>
<dbReference type="InterPro" id="IPR021858">
    <property type="entry name" value="Fun_TF"/>
</dbReference>
<dbReference type="InterPro" id="IPR036864">
    <property type="entry name" value="Zn2-C6_fun-type_DNA-bd_sf"/>
</dbReference>
<sequence length="545" mass="60648">MFATFELCADVLIKVPPVRRHRRTVTGCLQCRKRKKKCDERAPVCTSCVKTGSDCSLAQVLSSLEGLCSPSSTSPRSSRQASPASSARGTVIEWDSNAQSVVTFFKDPEFLSLSKKAGSDMLLPADRQEIATQMTQLLLELRAARSSPLYTTIESPFYKIFRRPEEQRSLQSLTTQFHPMVTLSYTDPDRSILANGLPLIAEYRSIRSVFIACGLALVFRLSGKPADQQAALRYYSETMDNMSKDLMSLPLEANLSVVLLLLMFEDISSESNHRKLVHLKGAQTLISTAIKKDKLGSPHMVLLLEAYIFHVVTSALIGGLSWASTVPDDHVSNLLEILRTSTEKVLPGPLWAMGAILGVSQDLFDIAFRISQLRRRLPLQADDQLKAAQLQQQLMNWSAPVSSPEDGSSPQPPLEMILTAELYRLACQLILAKTFHPSLTSADKYARGIVQSSVTIMQQMPKCDFDTFFLHWPVMILGSGAVTTGEQTVFRGFYEREMQLGGFGSLIMVDSLLKHAWSYDHNLQREIGLDAILKIDYRDNDAFSI</sequence>
<proteinExistence type="predicted"/>
<comment type="caution">
    <text evidence="5">The sequence shown here is derived from an EMBL/GenBank/DDBJ whole genome shotgun (WGS) entry which is preliminary data.</text>
</comment>
<dbReference type="PANTHER" id="PTHR37534:SF46">
    <property type="entry name" value="ZN(II)2CYS6 TRANSCRIPTION FACTOR (EUROFUNG)"/>
    <property type="match status" value="1"/>
</dbReference>
<evidence type="ECO:0000256" key="2">
    <source>
        <dbReference type="ARBA" id="ARBA00023242"/>
    </source>
</evidence>
<dbReference type="Pfam" id="PF00172">
    <property type="entry name" value="Zn_clus"/>
    <property type="match status" value="1"/>
</dbReference>